<evidence type="ECO:0000313" key="1">
    <source>
        <dbReference type="EMBL" id="MEW9492486.1"/>
    </source>
</evidence>
<gene>
    <name evidence="1" type="ORF">TQ35_0009865</name>
</gene>
<reference evidence="1" key="1">
    <citation type="submission" date="2024-07" db="EMBL/GenBank/DDBJ databases">
        <title>Metagenome and Metagenome-Assembled Genomes of Archaea from a hot spring from the geothermal field of Los Azufres, Mexico.</title>
        <authorList>
            <person name="Marin-Paredes R."/>
            <person name="Martinez-Romero E."/>
            <person name="Servin-Garciduenas L.E."/>
        </authorList>
    </citation>
    <scope>NUCLEOTIDE SEQUENCE</scope>
    <source>
        <strain evidence="1">AZ1-454</strain>
    </source>
</reference>
<evidence type="ECO:0000313" key="2">
    <source>
        <dbReference type="Proteomes" id="UP000053480"/>
    </source>
</evidence>
<dbReference type="Proteomes" id="UP000053480">
    <property type="component" value="Unassembled WGS sequence"/>
</dbReference>
<accession>A0ACC6TRI9</accession>
<dbReference type="EMBL" id="JZWS03000040">
    <property type="protein sequence ID" value="MEW9492486.1"/>
    <property type="molecule type" value="Genomic_DNA"/>
</dbReference>
<protein>
    <submittedName>
        <fullName evidence="1">Uncharacterized protein</fullName>
    </submittedName>
</protein>
<comment type="caution">
    <text evidence="1">The sequence shown here is derived from an EMBL/GenBank/DDBJ whole genome shotgun (WGS) entry which is preliminary data.</text>
</comment>
<sequence length="74" mass="8001">MEEVNTKVSGKHEYTIVSDLSFKQVKPEECVALVNPGAGEDKNFRGGKGNNEKVLQGSCCHLPQALTLDLGQRG</sequence>
<proteinExistence type="predicted"/>
<organism evidence="1 2">
    <name type="scientific">Candidatus Aramenus sulfurataquae</name>
    <dbReference type="NCBI Taxonomy" id="1326980"/>
    <lineage>
        <taxon>Archaea</taxon>
        <taxon>Thermoproteota</taxon>
        <taxon>Thermoprotei</taxon>
        <taxon>Sulfolobales</taxon>
        <taxon>Sulfolobaceae</taxon>
        <taxon>Candidatus Aramenus</taxon>
    </lineage>
</organism>
<name>A0ACC6TRI9_9CREN</name>